<reference evidence="3" key="1">
    <citation type="journal article" date="2017" name="Nat. Ecol. Evol.">
        <title>Genome expansion and lineage-specific genetic innovations in the forest pathogenic fungi Armillaria.</title>
        <authorList>
            <person name="Sipos G."/>
            <person name="Prasanna A.N."/>
            <person name="Walter M.C."/>
            <person name="O'Connor E."/>
            <person name="Balint B."/>
            <person name="Krizsan K."/>
            <person name="Kiss B."/>
            <person name="Hess J."/>
            <person name="Varga T."/>
            <person name="Slot J."/>
            <person name="Riley R."/>
            <person name="Boka B."/>
            <person name="Rigling D."/>
            <person name="Barry K."/>
            <person name="Lee J."/>
            <person name="Mihaltcheva S."/>
            <person name="LaButti K."/>
            <person name="Lipzen A."/>
            <person name="Waldron R."/>
            <person name="Moloney N.M."/>
            <person name="Sperisen C."/>
            <person name="Kredics L."/>
            <person name="Vagvoelgyi C."/>
            <person name="Patrignani A."/>
            <person name="Fitzpatrick D."/>
            <person name="Nagy I."/>
            <person name="Doyle S."/>
            <person name="Anderson J.B."/>
            <person name="Grigoriev I.V."/>
            <person name="Gueldener U."/>
            <person name="Muensterkoetter M."/>
            <person name="Nagy L.G."/>
        </authorList>
    </citation>
    <scope>NUCLEOTIDE SEQUENCE [LARGE SCALE GENOMIC DNA]</scope>
    <source>
        <strain evidence="3">Ar21-2</strain>
    </source>
</reference>
<organism evidence="2 3">
    <name type="scientific">Armillaria gallica</name>
    <name type="common">Bulbous honey fungus</name>
    <name type="synonym">Armillaria bulbosa</name>
    <dbReference type="NCBI Taxonomy" id="47427"/>
    <lineage>
        <taxon>Eukaryota</taxon>
        <taxon>Fungi</taxon>
        <taxon>Dikarya</taxon>
        <taxon>Basidiomycota</taxon>
        <taxon>Agaricomycotina</taxon>
        <taxon>Agaricomycetes</taxon>
        <taxon>Agaricomycetidae</taxon>
        <taxon>Agaricales</taxon>
        <taxon>Marasmiineae</taxon>
        <taxon>Physalacriaceae</taxon>
        <taxon>Armillaria</taxon>
    </lineage>
</organism>
<feature type="chain" id="PRO_5013601500" description="Secreted protein" evidence="1">
    <location>
        <begin position="24"/>
        <end position="137"/>
    </location>
</feature>
<feature type="signal peptide" evidence="1">
    <location>
        <begin position="1"/>
        <end position="23"/>
    </location>
</feature>
<evidence type="ECO:0008006" key="4">
    <source>
        <dbReference type="Google" id="ProtNLM"/>
    </source>
</evidence>
<dbReference type="AlphaFoldDB" id="A0A2H3DEL6"/>
<dbReference type="Proteomes" id="UP000217790">
    <property type="component" value="Unassembled WGS sequence"/>
</dbReference>
<dbReference type="InParanoid" id="A0A2H3DEL6"/>
<accession>A0A2H3DEL6</accession>
<evidence type="ECO:0000256" key="1">
    <source>
        <dbReference type="SAM" id="SignalP"/>
    </source>
</evidence>
<evidence type="ECO:0000313" key="3">
    <source>
        <dbReference type="Proteomes" id="UP000217790"/>
    </source>
</evidence>
<keyword evidence="1" id="KW-0732">Signal</keyword>
<sequence>MTANLPLIYGRLALILCFSFSSCIVDVSTNGFATFYRVKHASITQVAQSSKLRLSDRILWGTHVFLSGPATKRCRGSFHPLAIVGMAEVHCSTFMCLSWHNVCLLCCRCQFDLYHASRISFSNLGLRSRWNAGKGPL</sequence>
<proteinExistence type="predicted"/>
<evidence type="ECO:0000313" key="2">
    <source>
        <dbReference type="EMBL" id="PBK86703.1"/>
    </source>
</evidence>
<dbReference type="EMBL" id="KZ293682">
    <property type="protein sequence ID" value="PBK86703.1"/>
    <property type="molecule type" value="Genomic_DNA"/>
</dbReference>
<protein>
    <recommendedName>
        <fullName evidence="4">Secreted protein</fullName>
    </recommendedName>
</protein>
<gene>
    <name evidence="2" type="ORF">ARMGADRAFT_477953</name>
</gene>
<name>A0A2H3DEL6_ARMGA</name>
<keyword evidence="3" id="KW-1185">Reference proteome</keyword>